<organism evidence="1 2">
    <name type="scientific">Janthinobacterium fluminis</name>
    <dbReference type="NCBI Taxonomy" id="2987524"/>
    <lineage>
        <taxon>Bacteria</taxon>
        <taxon>Pseudomonadati</taxon>
        <taxon>Pseudomonadota</taxon>
        <taxon>Betaproteobacteria</taxon>
        <taxon>Burkholderiales</taxon>
        <taxon>Oxalobacteraceae</taxon>
        <taxon>Janthinobacterium</taxon>
    </lineage>
</organism>
<proteinExistence type="predicted"/>
<dbReference type="Proteomes" id="UP001221208">
    <property type="component" value="Unassembled WGS sequence"/>
</dbReference>
<sequence length="45" mass="5364">MKLLSQRMPDRDAKRKREHACGWLNDAKKQALRLAIRSNDNDYHL</sequence>
<name>A0ABT5K2C7_9BURK</name>
<evidence type="ECO:0000313" key="1">
    <source>
        <dbReference type="EMBL" id="MDC8759144.1"/>
    </source>
</evidence>
<protein>
    <submittedName>
        <fullName evidence="1">Uncharacterized protein</fullName>
    </submittedName>
</protein>
<evidence type="ECO:0000313" key="2">
    <source>
        <dbReference type="Proteomes" id="UP001221208"/>
    </source>
</evidence>
<keyword evidence="2" id="KW-1185">Reference proteome</keyword>
<dbReference type="EMBL" id="JAQQXR010000006">
    <property type="protein sequence ID" value="MDC8759144.1"/>
    <property type="molecule type" value="Genomic_DNA"/>
</dbReference>
<gene>
    <name evidence="1" type="ORF">OIK44_16305</name>
</gene>
<accession>A0ABT5K2C7</accession>
<dbReference type="RefSeq" id="WP_273672153.1">
    <property type="nucleotide sequence ID" value="NZ_JAQQXR010000006.1"/>
</dbReference>
<comment type="caution">
    <text evidence="1">The sequence shown here is derived from an EMBL/GenBank/DDBJ whole genome shotgun (WGS) entry which is preliminary data.</text>
</comment>
<reference evidence="1 2" key="1">
    <citation type="submission" date="2022-10" db="EMBL/GenBank/DDBJ databases">
        <title>Janthinobacterium sp. hw3 Genome sequencing.</title>
        <authorList>
            <person name="Park S."/>
        </authorList>
    </citation>
    <scope>NUCLEOTIDE SEQUENCE [LARGE SCALE GENOMIC DNA]</scope>
    <source>
        <strain evidence="2">hw3</strain>
    </source>
</reference>